<gene>
    <name evidence="1" type="ORF">SAMN05421818_1318</name>
</gene>
<dbReference type="RefSeq" id="WP_090410356.1">
    <property type="nucleotide sequence ID" value="NZ_FNDQ01000031.1"/>
</dbReference>
<keyword evidence="2" id="KW-1185">Reference proteome</keyword>
<dbReference type="PROSITE" id="PS51257">
    <property type="entry name" value="PROKAR_LIPOPROTEIN"/>
    <property type="match status" value="1"/>
</dbReference>
<dbReference type="EMBL" id="FNDQ01000031">
    <property type="protein sequence ID" value="SDH96671.1"/>
    <property type="molecule type" value="Genomic_DNA"/>
</dbReference>
<name>A0A1G8GQW3_9FLAO</name>
<reference evidence="2" key="1">
    <citation type="submission" date="2016-10" db="EMBL/GenBank/DDBJ databases">
        <authorList>
            <person name="Varghese N."/>
            <person name="Submissions S."/>
        </authorList>
    </citation>
    <scope>NUCLEOTIDE SEQUENCE [LARGE SCALE GENOMIC DNA]</scope>
    <source>
        <strain evidence="2">DSM 23313</strain>
    </source>
</reference>
<dbReference type="AlphaFoldDB" id="A0A1G8GQW3"/>
<dbReference type="Proteomes" id="UP000243588">
    <property type="component" value="Unassembled WGS sequence"/>
</dbReference>
<evidence type="ECO:0000313" key="2">
    <source>
        <dbReference type="Proteomes" id="UP000243588"/>
    </source>
</evidence>
<protein>
    <submittedName>
        <fullName evidence="1">Uncharacterized protein</fullName>
    </submittedName>
</protein>
<evidence type="ECO:0000313" key="1">
    <source>
        <dbReference type="EMBL" id="SDH96671.1"/>
    </source>
</evidence>
<organism evidence="1 2">
    <name type="scientific">Myroides phaeus</name>
    <dbReference type="NCBI Taxonomy" id="702745"/>
    <lineage>
        <taxon>Bacteria</taxon>
        <taxon>Pseudomonadati</taxon>
        <taxon>Bacteroidota</taxon>
        <taxon>Flavobacteriia</taxon>
        <taxon>Flavobacteriales</taxon>
        <taxon>Flavobacteriaceae</taxon>
        <taxon>Myroides</taxon>
    </lineage>
</organism>
<sequence length="158" mass="17932">MKKSIVVVGLLFAFSLYSCGKKNETENVTVEQEETKEEIATDNKEFRIIEQEKVDSLNNALAENKPEAIEAVMQKYQPEDTGAEGKYSYVITKANTDKENVTLLTLVEDGLMDDSIKAIKVKMEVETIDGNFKVLSIQESYQCYQNRGHEDWSAEFCI</sequence>
<accession>A0A1G8GQW3</accession>
<proteinExistence type="predicted"/>